<protein>
    <recommendedName>
        <fullName evidence="9">G-protein coupled receptors family 1 profile domain-containing protein</fullName>
    </recommendedName>
</protein>
<evidence type="ECO:0000256" key="3">
    <source>
        <dbReference type="ARBA" id="ARBA00022989"/>
    </source>
</evidence>
<keyword evidence="5 8" id="KW-0472">Membrane</keyword>
<keyword evidence="4" id="KW-0297">G-protein coupled receptor</keyword>
<name>A0A0L8GGH3_OCTBM</name>
<organism evidence="10">
    <name type="scientific">Octopus bimaculoides</name>
    <name type="common">California two-spotted octopus</name>
    <dbReference type="NCBI Taxonomy" id="37653"/>
    <lineage>
        <taxon>Eukaryota</taxon>
        <taxon>Metazoa</taxon>
        <taxon>Spiralia</taxon>
        <taxon>Lophotrochozoa</taxon>
        <taxon>Mollusca</taxon>
        <taxon>Cephalopoda</taxon>
        <taxon>Coleoidea</taxon>
        <taxon>Octopodiformes</taxon>
        <taxon>Octopoda</taxon>
        <taxon>Incirrata</taxon>
        <taxon>Octopodidae</taxon>
        <taxon>Octopus</taxon>
    </lineage>
</organism>
<evidence type="ECO:0000256" key="5">
    <source>
        <dbReference type="ARBA" id="ARBA00023136"/>
    </source>
</evidence>
<accession>A0A0L8GGH3</accession>
<dbReference type="PANTHER" id="PTHR24243:SF233">
    <property type="entry name" value="THYROTROPIN-RELEASING HORMONE RECEPTOR"/>
    <property type="match status" value="1"/>
</dbReference>
<evidence type="ECO:0000256" key="7">
    <source>
        <dbReference type="ARBA" id="ARBA00023224"/>
    </source>
</evidence>
<dbReference type="AlphaFoldDB" id="A0A0L8GGH3"/>
<feature type="transmembrane region" description="Helical" evidence="8">
    <location>
        <begin position="20"/>
        <end position="39"/>
    </location>
</feature>
<evidence type="ECO:0000256" key="2">
    <source>
        <dbReference type="ARBA" id="ARBA00022692"/>
    </source>
</evidence>
<feature type="domain" description="G-protein coupled receptors family 1 profile" evidence="9">
    <location>
        <begin position="31"/>
        <end position="165"/>
    </location>
</feature>
<dbReference type="InterPro" id="IPR019427">
    <property type="entry name" value="7TM_GPCR_serpentine_rcpt_Srw"/>
</dbReference>
<sequence length="165" mass="18943">MNDVSSLDMRVSMHPVTVTSAIVMFVIGIFGNTVSLVVLCRKRLRSINIGIFLIAFCLNDLIIVVSCSHQMLLKMLVEESVISEIMCKYIQFLIFFIRQLSSWITVAISAQRMFAISRPFSARMKKFGWKSQIVTLIRIAIILLIVNIVHSRYFHFRHGLHVLLL</sequence>
<dbReference type="Pfam" id="PF10324">
    <property type="entry name" value="7TM_GPCR_Srw"/>
    <property type="match status" value="1"/>
</dbReference>
<dbReference type="SUPFAM" id="SSF81321">
    <property type="entry name" value="Family A G protein-coupled receptor-like"/>
    <property type="match status" value="1"/>
</dbReference>
<reference evidence="10" key="1">
    <citation type="submission" date="2015-07" db="EMBL/GenBank/DDBJ databases">
        <title>MeaNS - Measles Nucleotide Surveillance Program.</title>
        <authorList>
            <person name="Tran T."/>
            <person name="Druce J."/>
        </authorList>
    </citation>
    <scope>NUCLEOTIDE SEQUENCE</scope>
    <source>
        <strain evidence="10">UCB-OBI-ISO-001</strain>
        <tissue evidence="10">Gonad</tissue>
    </source>
</reference>
<dbReference type="GO" id="GO:0005886">
    <property type="term" value="C:plasma membrane"/>
    <property type="evidence" value="ECO:0007669"/>
    <property type="project" value="TreeGrafter"/>
</dbReference>
<gene>
    <name evidence="10" type="ORF">OCBIM_22033849mg</name>
</gene>
<dbReference type="PROSITE" id="PS50262">
    <property type="entry name" value="G_PROTEIN_RECEP_F1_2"/>
    <property type="match status" value="1"/>
</dbReference>
<evidence type="ECO:0000256" key="6">
    <source>
        <dbReference type="ARBA" id="ARBA00023170"/>
    </source>
</evidence>
<feature type="transmembrane region" description="Helical" evidence="8">
    <location>
        <begin position="92"/>
        <end position="114"/>
    </location>
</feature>
<feature type="transmembrane region" description="Helical" evidence="8">
    <location>
        <begin position="135"/>
        <end position="155"/>
    </location>
</feature>
<evidence type="ECO:0000256" key="1">
    <source>
        <dbReference type="ARBA" id="ARBA00004141"/>
    </source>
</evidence>
<dbReference type="PANTHER" id="PTHR24243">
    <property type="entry name" value="G-PROTEIN COUPLED RECEPTOR"/>
    <property type="match status" value="1"/>
</dbReference>
<dbReference type="GO" id="GO:0008528">
    <property type="term" value="F:G protein-coupled peptide receptor activity"/>
    <property type="evidence" value="ECO:0007669"/>
    <property type="project" value="InterPro"/>
</dbReference>
<feature type="transmembrane region" description="Helical" evidence="8">
    <location>
        <begin position="51"/>
        <end position="72"/>
    </location>
</feature>
<evidence type="ECO:0000256" key="8">
    <source>
        <dbReference type="SAM" id="Phobius"/>
    </source>
</evidence>
<dbReference type="InterPro" id="IPR017452">
    <property type="entry name" value="GPCR_Rhodpsn_7TM"/>
</dbReference>
<evidence type="ECO:0000259" key="9">
    <source>
        <dbReference type="PROSITE" id="PS50262"/>
    </source>
</evidence>
<dbReference type="Gene3D" id="1.20.1070.10">
    <property type="entry name" value="Rhodopsin 7-helix transmembrane proteins"/>
    <property type="match status" value="1"/>
</dbReference>
<comment type="subcellular location">
    <subcellularLocation>
        <location evidence="1">Membrane</location>
        <topology evidence="1">Multi-pass membrane protein</topology>
    </subcellularLocation>
</comment>
<dbReference type="EMBL" id="KQ421894">
    <property type="protein sequence ID" value="KOF76048.1"/>
    <property type="molecule type" value="Genomic_DNA"/>
</dbReference>
<proteinExistence type="predicted"/>
<keyword evidence="6" id="KW-0675">Receptor</keyword>
<evidence type="ECO:0000256" key="4">
    <source>
        <dbReference type="ARBA" id="ARBA00023040"/>
    </source>
</evidence>
<keyword evidence="7" id="KW-0807">Transducer</keyword>
<keyword evidence="2 8" id="KW-0812">Transmembrane</keyword>
<evidence type="ECO:0000313" key="10">
    <source>
        <dbReference type="EMBL" id="KOF76048.1"/>
    </source>
</evidence>
<keyword evidence="3 8" id="KW-1133">Transmembrane helix</keyword>